<reference evidence="1 2" key="1">
    <citation type="journal article" date="2023" name="Plants (Basel)">
        <title>Bridging the Gap: Combining Genomics and Transcriptomics Approaches to Understand Stylosanthes scabra, an Orphan Legume from the Brazilian Caatinga.</title>
        <authorList>
            <person name="Ferreira-Neto J.R.C."/>
            <person name="da Silva M.D."/>
            <person name="Binneck E."/>
            <person name="de Melo N.F."/>
            <person name="da Silva R.H."/>
            <person name="de Melo A.L.T.M."/>
            <person name="Pandolfi V."/>
            <person name="Bustamante F.O."/>
            <person name="Brasileiro-Vidal A.C."/>
            <person name="Benko-Iseppon A.M."/>
        </authorList>
    </citation>
    <scope>NUCLEOTIDE SEQUENCE [LARGE SCALE GENOMIC DNA]</scope>
    <source>
        <tissue evidence="1">Leaves</tissue>
    </source>
</reference>
<evidence type="ECO:0000313" key="1">
    <source>
        <dbReference type="EMBL" id="MED6227474.1"/>
    </source>
</evidence>
<dbReference type="EMBL" id="JASCZI010281631">
    <property type="protein sequence ID" value="MED6227474.1"/>
    <property type="molecule type" value="Genomic_DNA"/>
</dbReference>
<protein>
    <submittedName>
        <fullName evidence="1">Uncharacterized protein</fullName>
    </submittedName>
</protein>
<sequence>VEVALRFWHPSRLGRSRWLLEIASVKLGFHCSISWLPLGHNSFPGSSGAYGQWEVNATVRFDEVISEPHNSGLMGFQVRVSESEAVKGVSEHDVRVCASVY</sequence>
<proteinExistence type="predicted"/>
<feature type="non-terminal residue" evidence="1">
    <location>
        <position position="1"/>
    </location>
</feature>
<comment type="caution">
    <text evidence="1">The sequence shown here is derived from an EMBL/GenBank/DDBJ whole genome shotgun (WGS) entry which is preliminary data.</text>
</comment>
<organism evidence="1 2">
    <name type="scientific">Stylosanthes scabra</name>
    <dbReference type="NCBI Taxonomy" id="79078"/>
    <lineage>
        <taxon>Eukaryota</taxon>
        <taxon>Viridiplantae</taxon>
        <taxon>Streptophyta</taxon>
        <taxon>Embryophyta</taxon>
        <taxon>Tracheophyta</taxon>
        <taxon>Spermatophyta</taxon>
        <taxon>Magnoliopsida</taxon>
        <taxon>eudicotyledons</taxon>
        <taxon>Gunneridae</taxon>
        <taxon>Pentapetalae</taxon>
        <taxon>rosids</taxon>
        <taxon>fabids</taxon>
        <taxon>Fabales</taxon>
        <taxon>Fabaceae</taxon>
        <taxon>Papilionoideae</taxon>
        <taxon>50 kb inversion clade</taxon>
        <taxon>dalbergioids sensu lato</taxon>
        <taxon>Dalbergieae</taxon>
        <taxon>Pterocarpus clade</taxon>
        <taxon>Stylosanthes</taxon>
    </lineage>
</organism>
<gene>
    <name evidence="1" type="ORF">PIB30_113923</name>
</gene>
<keyword evidence="2" id="KW-1185">Reference proteome</keyword>
<dbReference type="Proteomes" id="UP001341840">
    <property type="component" value="Unassembled WGS sequence"/>
</dbReference>
<name>A0ABU6ZZY8_9FABA</name>
<accession>A0ABU6ZZY8</accession>
<evidence type="ECO:0000313" key="2">
    <source>
        <dbReference type="Proteomes" id="UP001341840"/>
    </source>
</evidence>